<keyword evidence="8" id="KW-1185">Reference proteome</keyword>
<dbReference type="EMBL" id="NKXS01005353">
    <property type="protein sequence ID" value="PIN03891.1"/>
    <property type="molecule type" value="Genomic_DNA"/>
</dbReference>
<dbReference type="Proteomes" id="UP000231279">
    <property type="component" value="Unassembled WGS sequence"/>
</dbReference>
<evidence type="ECO:0000313" key="8">
    <source>
        <dbReference type="Proteomes" id="UP000231279"/>
    </source>
</evidence>
<evidence type="ECO:0000313" key="7">
    <source>
        <dbReference type="EMBL" id="PIN03891.1"/>
    </source>
</evidence>
<organism evidence="7 8">
    <name type="scientific">Handroanthus impetiginosus</name>
    <dbReference type="NCBI Taxonomy" id="429701"/>
    <lineage>
        <taxon>Eukaryota</taxon>
        <taxon>Viridiplantae</taxon>
        <taxon>Streptophyta</taxon>
        <taxon>Embryophyta</taxon>
        <taxon>Tracheophyta</taxon>
        <taxon>Spermatophyta</taxon>
        <taxon>Magnoliopsida</taxon>
        <taxon>eudicotyledons</taxon>
        <taxon>Gunneridae</taxon>
        <taxon>Pentapetalae</taxon>
        <taxon>asterids</taxon>
        <taxon>lamiids</taxon>
        <taxon>Lamiales</taxon>
        <taxon>Bignoniaceae</taxon>
        <taxon>Crescentiina</taxon>
        <taxon>Tabebuia alliance</taxon>
        <taxon>Handroanthus</taxon>
    </lineage>
</organism>
<evidence type="ECO:0000256" key="1">
    <source>
        <dbReference type="ARBA" id="ARBA00004123"/>
    </source>
</evidence>
<dbReference type="PANTHER" id="PTHR46267">
    <property type="entry name" value="SINGLE MYB HISTONE 4"/>
    <property type="match status" value="1"/>
</dbReference>
<keyword evidence="4" id="KW-0238">DNA-binding</keyword>
<dbReference type="GO" id="GO:0005694">
    <property type="term" value="C:chromosome"/>
    <property type="evidence" value="ECO:0007669"/>
    <property type="project" value="UniProtKB-SubCell"/>
</dbReference>
<keyword evidence="3" id="KW-0158">Chromosome</keyword>
<dbReference type="PANTHER" id="PTHR46267:SF8">
    <property type="entry name" value="TELOMERE REPEAT-BINDING FACTOR 1"/>
    <property type="match status" value="1"/>
</dbReference>
<dbReference type="InterPro" id="IPR044597">
    <property type="entry name" value="SMH1-6"/>
</dbReference>
<evidence type="ECO:0000256" key="3">
    <source>
        <dbReference type="ARBA" id="ARBA00022454"/>
    </source>
</evidence>
<evidence type="ECO:0000256" key="5">
    <source>
        <dbReference type="ARBA" id="ARBA00023242"/>
    </source>
</evidence>
<keyword evidence="5" id="KW-0539">Nucleus</keyword>
<dbReference type="GO" id="GO:0003691">
    <property type="term" value="F:double-stranded telomeric DNA binding"/>
    <property type="evidence" value="ECO:0007669"/>
    <property type="project" value="InterPro"/>
</dbReference>
<dbReference type="AlphaFoldDB" id="A0A2G9GF26"/>
<sequence>MRINTGHYQTLKMVLSAEMKYLAAKGKFMELTERSLRIAAKLAVLNNSSNSISEGRHRFPPGVDDDDFSHVLEFELAFMFAKMRGMTPQEAQAFAAQEVAEAEAAMAKAEKAVREAEAAEAEAEAAEAFAMAATRSLKRRKTHG</sequence>
<name>A0A2G9GF26_9LAMI</name>
<gene>
    <name evidence="7" type="ORF">CDL12_23575</name>
</gene>
<protein>
    <submittedName>
        <fullName evidence="7">Uncharacterized protein</fullName>
    </submittedName>
</protein>
<dbReference type="GO" id="GO:0005634">
    <property type="term" value="C:nucleus"/>
    <property type="evidence" value="ECO:0007669"/>
    <property type="project" value="UniProtKB-SubCell"/>
</dbReference>
<reference evidence="8" key="1">
    <citation type="journal article" date="2018" name="Gigascience">
        <title>Genome assembly of the Pink Ipe (Handroanthus impetiginosus, Bignoniaceae), a highly valued, ecologically keystone Neotropical timber forest tree.</title>
        <authorList>
            <person name="Silva-Junior O.B."/>
            <person name="Grattapaglia D."/>
            <person name="Novaes E."/>
            <person name="Collevatti R.G."/>
        </authorList>
    </citation>
    <scope>NUCLEOTIDE SEQUENCE [LARGE SCALE GENOMIC DNA]</scope>
    <source>
        <strain evidence="8">cv. UFG-1</strain>
    </source>
</reference>
<comment type="caution">
    <text evidence="7">The sequence shown here is derived from an EMBL/GenBank/DDBJ whole genome shotgun (WGS) entry which is preliminary data.</text>
</comment>
<evidence type="ECO:0000256" key="6">
    <source>
        <dbReference type="SAM" id="Coils"/>
    </source>
</evidence>
<evidence type="ECO:0000256" key="4">
    <source>
        <dbReference type="ARBA" id="ARBA00023125"/>
    </source>
</evidence>
<dbReference type="STRING" id="429701.A0A2G9GF26"/>
<evidence type="ECO:0000256" key="2">
    <source>
        <dbReference type="ARBA" id="ARBA00004286"/>
    </source>
</evidence>
<keyword evidence="6" id="KW-0175">Coiled coil</keyword>
<proteinExistence type="predicted"/>
<accession>A0A2G9GF26</accession>
<comment type="subcellular location">
    <subcellularLocation>
        <location evidence="2">Chromosome</location>
    </subcellularLocation>
    <subcellularLocation>
        <location evidence="1">Nucleus</location>
    </subcellularLocation>
</comment>
<feature type="coiled-coil region" evidence="6">
    <location>
        <begin position="92"/>
        <end position="129"/>
    </location>
</feature>